<evidence type="ECO:0000256" key="2">
    <source>
        <dbReference type="ARBA" id="ARBA00012662"/>
    </source>
</evidence>
<dbReference type="SMART" id="SM00812">
    <property type="entry name" value="Alpha_L_fucos"/>
    <property type="match status" value="1"/>
</dbReference>
<keyword evidence="3" id="KW-0732">Signal</keyword>
<dbReference type="GO" id="GO:0004560">
    <property type="term" value="F:alpha-L-fucosidase activity"/>
    <property type="evidence" value="ECO:0007669"/>
    <property type="project" value="InterPro"/>
</dbReference>
<dbReference type="Pfam" id="PF00754">
    <property type="entry name" value="F5_F8_type_C"/>
    <property type="match status" value="1"/>
</dbReference>
<dbReference type="GO" id="GO:0005764">
    <property type="term" value="C:lysosome"/>
    <property type="evidence" value="ECO:0007669"/>
    <property type="project" value="TreeGrafter"/>
</dbReference>
<dbReference type="PANTHER" id="PTHR10030">
    <property type="entry name" value="ALPHA-L-FUCOSIDASE"/>
    <property type="match status" value="1"/>
</dbReference>
<accession>A0A2K9HKG6</accession>
<dbReference type="EC" id="3.2.1.51" evidence="2"/>
<dbReference type="InterPro" id="IPR000421">
    <property type="entry name" value="FA58C"/>
</dbReference>
<gene>
    <name evidence="7" type="ORF">SAMN06265364_1104</name>
</gene>
<comment type="similarity">
    <text evidence="1">Belongs to the glycosyl hydrolase 29 family.</text>
</comment>
<dbReference type="KEGG" id="pje:CRM71_13035"/>
<organism evidence="7 8">
    <name type="scientific">Prevotella jejuni</name>
    <dbReference type="NCBI Taxonomy" id="1177574"/>
    <lineage>
        <taxon>Bacteria</taxon>
        <taxon>Pseudomonadati</taxon>
        <taxon>Bacteroidota</taxon>
        <taxon>Bacteroidia</taxon>
        <taxon>Bacteroidales</taxon>
        <taxon>Prevotellaceae</taxon>
        <taxon>Prevotella</taxon>
    </lineage>
</organism>
<dbReference type="Proteomes" id="UP000198427">
    <property type="component" value="Unassembled WGS sequence"/>
</dbReference>
<dbReference type="SUPFAM" id="SSF51445">
    <property type="entry name" value="(Trans)glycosidases"/>
    <property type="match status" value="1"/>
</dbReference>
<dbReference type="Gene3D" id="2.60.120.260">
    <property type="entry name" value="Galactose-binding domain-like"/>
    <property type="match status" value="1"/>
</dbReference>
<evidence type="ECO:0000256" key="1">
    <source>
        <dbReference type="ARBA" id="ARBA00007951"/>
    </source>
</evidence>
<dbReference type="PANTHER" id="PTHR10030:SF37">
    <property type="entry name" value="ALPHA-L-FUCOSIDASE-RELATED"/>
    <property type="match status" value="1"/>
</dbReference>
<dbReference type="EMBL" id="FZNZ01000010">
    <property type="protein sequence ID" value="SNR77603.1"/>
    <property type="molecule type" value="Genomic_DNA"/>
</dbReference>
<comment type="caution">
    <text evidence="7">The sequence shown here is derived from an EMBL/GenBank/DDBJ whole genome shotgun (WGS) entry which is preliminary data.</text>
</comment>
<dbReference type="GeneID" id="94030274"/>
<evidence type="ECO:0000256" key="4">
    <source>
        <dbReference type="ARBA" id="ARBA00022801"/>
    </source>
</evidence>
<dbReference type="InterPro" id="IPR057739">
    <property type="entry name" value="Glyco_hydro_29_N"/>
</dbReference>
<reference evidence="7 8" key="1">
    <citation type="submission" date="2017-06" db="EMBL/GenBank/DDBJ databases">
        <authorList>
            <person name="Varghese N."/>
            <person name="Submissions S."/>
        </authorList>
    </citation>
    <scope>NUCLEOTIDE SEQUENCE [LARGE SCALE GENOMIC DNA]</scope>
    <source>
        <strain evidence="7 8">DSM 26989</strain>
    </source>
</reference>
<dbReference type="InterPro" id="IPR017853">
    <property type="entry name" value="GH"/>
</dbReference>
<keyword evidence="5" id="KW-0326">Glycosidase</keyword>
<evidence type="ECO:0000313" key="8">
    <source>
        <dbReference type="Proteomes" id="UP000198427"/>
    </source>
</evidence>
<sequence>MNNRFLHGVLTALALTATATSFAQNPTVMTLQTQVAPNPENEPRPVFPVPSDRQWQWQQTEFYAFFHYGMNTYVNEEWGKGNESPNSFAPTEKPDPRQWLEAVQAAGMKGGIAVVKHHDGFCLWPTASTDYNISHSSSPNAQGVNIAELFAKAAQELHMKYGFYVSPWDRNNGQYGTDSYVKDVFLKQCAELAKYGSDQFEMWFDGANGGDGYYGGKNTTIHIDRSTYYDVPNLRDSIHKLSPNIILWGVGGEARWIGNEDGWAGETNWCNENRGVAPERNGMYGTENGWFWLPGESDAKFTNPGWFWSQKSKPMTAERTFQMYLETVGRNSTLILNCPPDRSGKLPQDQVSRLKEFGKMLKSRFQTNLAKSATIEASSTRAHGATRSYAANNLIDENPDTYWAAEDDVKDVTLTLKWNNPQTVRYVTLQEYVRLGQRVKSFSVEYTTDGSTWKPLANKVKQTTIGYKRIIPLNGSTANSYGSGYEARAIRIHIKDAKACPVMSEIAIY</sequence>
<proteinExistence type="inferred from homology"/>
<evidence type="ECO:0000313" key="7">
    <source>
        <dbReference type="EMBL" id="SNR77603.1"/>
    </source>
</evidence>
<keyword evidence="8" id="KW-1185">Reference proteome</keyword>
<dbReference type="OrthoDB" id="1389336at2"/>
<evidence type="ECO:0000259" key="6">
    <source>
        <dbReference type="PROSITE" id="PS50022"/>
    </source>
</evidence>
<dbReference type="Pfam" id="PF01120">
    <property type="entry name" value="Alpha_L_fucos"/>
    <property type="match status" value="1"/>
</dbReference>
<dbReference type="PROSITE" id="PS50022">
    <property type="entry name" value="FA58C_3"/>
    <property type="match status" value="1"/>
</dbReference>
<dbReference type="GO" id="GO:0016139">
    <property type="term" value="P:glycoside catabolic process"/>
    <property type="evidence" value="ECO:0007669"/>
    <property type="project" value="TreeGrafter"/>
</dbReference>
<keyword evidence="4" id="KW-0378">Hydrolase</keyword>
<dbReference type="InterPro" id="IPR008979">
    <property type="entry name" value="Galactose-bd-like_sf"/>
</dbReference>
<dbReference type="SUPFAM" id="SSF49785">
    <property type="entry name" value="Galactose-binding domain-like"/>
    <property type="match status" value="1"/>
</dbReference>
<dbReference type="Gene3D" id="3.20.20.80">
    <property type="entry name" value="Glycosidases"/>
    <property type="match status" value="1"/>
</dbReference>
<dbReference type="RefSeq" id="WP_089365914.1">
    <property type="nucleotide sequence ID" value="NZ_CP023864.1"/>
</dbReference>
<feature type="domain" description="F5/8 type C" evidence="6">
    <location>
        <begin position="358"/>
        <end position="509"/>
    </location>
</feature>
<name>A0A2K9HKG6_9BACT</name>
<protein>
    <recommendedName>
        <fullName evidence="2">alpha-L-fucosidase</fullName>
        <ecNumber evidence="2">3.2.1.51</ecNumber>
    </recommendedName>
</protein>
<dbReference type="AlphaFoldDB" id="A0A2K9HKG6"/>
<dbReference type="GO" id="GO:0006004">
    <property type="term" value="P:fucose metabolic process"/>
    <property type="evidence" value="ECO:0007669"/>
    <property type="project" value="TreeGrafter"/>
</dbReference>
<evidence type="ECO:0000256" key="5">
    <source>
        <dbReference type="ARBA" id="ARBA00023295"/>
    </source>
</evidence>
<evidence type="ECO:0000256" key="3">
    <source>
        <dbReference type="ARBA" id="ARBA00022729"/>
    </source>
</evidence>
<dbReference type="InterPro" id="IPR000933">
    <property type="entry name" value="Glyco_hydro_29"/>
</dbReference>